<dbReference type="PANTHER" id="PTHR12226">
    <property type="entry name" value="MANNOSE-P-DOLICHOL UTILIZATION DEFECT 1 LEC35 -RELATED"/>
    <property type="match status" value="1"/>
</dbReference>
<evidence type="ECO:0000256" key="9">
    <source>
        <dbReference type="SAM" id="Phobius"/>
    </source>
</evidence>
<dbReference type="VEuPathDB" id="FungiDB:AMAG_07574"/>
<dbReference type="PANTHER" id="PTHR12226:SF2">
    <property type="entry name" value="MANNOSE-P-DOLICHOL UTILIZATION DEFECT 1 PROTEIN"/>
    <property type="match status" value="1"/>
</dbReference>
<dbReference type="InterPro" id="IPR006603">
    <property type="entry name" value="PQ-loop_rpt"/>
</dbReference>
<dbReference type="InterPro" id="IPR016817">
    <property type="entry name" value="MannP-dilichol_defect-1"/>
</dbReference>
<evidence type="ECO:0000256" key="6">
    <source>
        <dbReference type="ARBA" id="ARBA00023136"/>
    </source>
</evidence>
<dbReference type="EMBL" id="GG745340">
    <property type="protein sequence ID" value="KNE62346.1"/>
    <property type="molecule type" value="Genomic_DNA"/>
</dbReference>
<proteinExistence type="inferred from homology"/>
<evidence type="ECO:0000256" key="2">
    <source>
        <dbReference type="ARBA" id="ARBA00022448"/>
    </source>
</evidence>
<keyword evidence="6 8" id="KW-0472">Membrane</keyword>
<evidence type="ECO:0000256" key="4">
    <source>
        <dbReference type="ARBA" id="ARBA00022737"/>
    </source>
</evidence>
<gene>
    <name evidence="10" type="ORF">AMAG_07574</name>
</gene>
<dbReference type="Proteomes" id="UP000054350">
    <property type="component" value="Unassembled WGS sequence"/>
</dbReference>
<keyword evidence="2" id="KW-0813">Transport</keyword>
<evidence type="ECO:0000256" key="7">
    <source>
        <dbReference type="ARBA" id="ARBA00038475"/>
    </source>
</evidence>
<comment type="subcellular location">
    <subcellularLocation>
        <location evidence="1 8">Membrane</location>
        <topology evidence="1 8">Multi-pass membrane protein</topology>
    </subcellularLocation>
</comment>
<dbReference type="eggNOG" id="KOG3211">
    <property type="taxonomic scope" value="Eukaryota"/>
</dbReference>
<accession>A0A0L0SIK6</accession>
<evidence type="ECO:0000313" key="11">
    <source>
        <dbReference type="Proteomes" id="UP000054350"/>
    </source>
</evidence>
<reference evidence="10 11" key="1">
    <citation type="submission" date="2009-11" db="EMBL/GenBank/DDBJ databases">
        <title>Annotation of Allomyces macrogynus ATCC 38327.</title>
        <authorList>
            <consortium name="The Broad Institute Genome Sequencing Platform"/>
            <person name="Russ C."/>
            <person name="Cuomo C."/>
            <person name="Burger G."/>
            <person name="Gray M.W."/>
            <person name="Holland P.W.H."/>
            <person name="King N."/>
            <person name="Lang F.B.F."/>
            <person name="Roger A.J."/>
            <person name="Ruiz-Trillo I."/>
            <person name="Young S.K."/>
            <person name="Zeng Q."/>
            <person name="Gargeya S."/>
            <person name="Fitzgerald M."/>
            <person name="Haas B."/>
            <person name="Abouelleil A."/>
            <person name="Alvarado L."/>
            <person name="Arachchi H.M."/>
            <person name="Berlin A."/>
            <person name="Chapman S.B."/>
            <person name="Gearin G."/>
            <person name="Goldberg J."/>
            <person name="Griggs A."/>
            <person name="Gujja S."/>
            <person name="Hansen M."/>
            <person name="Heiman D."/>
            <person name="Howarth C."/>
            <person name="Larimer J."/>
            <person name="Lui A."/>
            <person name="MacDonald P.J.P."/>
            <person name="McCowen C."/>
            <person name="Montmayeur A."/>
            <person name="Murphy C."/>
            <person name="Neiman D."/>
            <person name="Pearson M."/>
            <person name="Priest M."/>
            <person name="Roberts A."/>
            <person name="Saif S."/>
            <person name="Shea T."/>
            <person name="Sisk P."/>
            <person name="Stolte C."/>
            <person name="Sykes S."/>
            <person name="Wortman J."/>
            <person name="Nusbaum C."/>
            <person name="Birren B."/>
        </authorList>
    </citation>
    <scope>NUCLEOTIDE SEQUENCE [LARGE SCALE GENOMIC DNA]</scope>
    <source>
        <strain evidence="10 11">ATCC 38327</strain>
    </source>
</reference>
<dbReference type="OMA" id="LQVLYYW"/>
<dbReference type="GO" id="GO:0016020">
    <property type="term" value="C:membrane"/>
    <property type="evidence" value="ECO:0007669"/>
    <property type="project" value="UniProtKB-SubCell"/>
</dbReference>
<organism evidence="10 11">
    <name type="scientific">Allomyces macrogynus (strain ATCC 38327)</name>
    <name type="common">Allomyces javanicus var. macrogynus</name>
    <dbReference type="NCBI Taxonomy" id="578462"/>
    <lineage>
        <taxon>Eukaryota</taxon>
        <taxon>Fungi</taxon>
        <taxon>Fungi incertae sedis</taxon>
        <taxon>Blastocladiomycota</taxon>
        <taxon>Blastocladiomycetes</taxon>
        <taxon>Blastocladiales</taxon>
        <taxon>Blastocladiaceae</taxon>
        <taxon>Allomyces</taxon>
    </lineage>
</organism>
<dbReference type="AlphaFoldDB" id="A0A0L0SIK6"/>
<comment type="similarity">
    <text evidence="7 8">Belongs to the MPDU1 (TC 2.A.43.3) family.</text>
</comment>
<feature type="transmembrane region" description="Helical" evidence="9">
    <location>
        <begin position="137"/>
        <end position="159"/>
    </location>
</feature>
<keyword evidence="4" id="KW-0677">Repeat</keyword>
<dbReference type="OrthoDB" id="271506at2759"/>
<reference evidence="11" key="2">
    <citation type="submission" date="2009-11" db="EMBL/GenBank/DDBJ databases">
        <title>The Genome Sequence of Allomyces macrogynus strain ATCC 38327.</title>
        <authorList>
            <consortium name="The Broad Institute Genome Sequencing Platform"/>
            <person name="Russ C."/>
            <person name="Cuomo C."/>
            <person name="Shea T."/>
            <person name="Young S.K."/>
            <person name="Zeng Q."/>
            <person name="Koehrsen M."/>
            <person name="Haas B."/>
            <person name="Borodovsky M."/>
            <person name="Guigo R."/>
            <person name="Alvarado L."/>
            <person name="Berlin A."/>
            <person name="Borenstein D."/>
            <person name="Chen Z."/>
            <person name="Engels R."/>
            <person name="Freedman E."/>
            <person name="Gellesch M."/>
            <person name="Goldberg J."/>
            <person name="Griggs A."/>
            <person name="Gujja S."/>
            <person name="Heiman D."/>
            <person name="Hepburn T."/>
            <person name="Howarth C."/>
            <person name="Jen D."/>
            <person name="Larson L."/>
            <person name="Lewis B."/>
            <person name="Mehta T."/>
            <person name="Park D."/>
            <person name="Pearson M."/>
            <person name="Roberts A."/>
            <person name="Saif S."/>
            <person name="Shenoy N."/>
            <person name="Sisk P."/>
            <person name="Stolte C."/>
            <person name="Sykes S."/>
            <person name="Walk T."/>
            <person name="White J."/>
            <person name="Yandava C."/>
            <person name="Burger G."/>
            <person name="Gray M.W."/>
            <person name="Holland P.W.H."/>
            <person name="King N."/>
            <person name="Lang F.B.F."/>
            <person name="Roger A.J."/>
            <person name="Ruiz-Trillo I."/>
            <person name="Lander E."/>
            <person name="Nusbaum C."/>
        </authorList>
    </citation>
    <scope>NUCLEOTIDE SEQUENCE [LARGE SCALE GENOMIC DNA]</scope>
    <source>
        <strain evidence="11">ATCC 38327</strain>
    </source>
</reference>
<sequence>MDTIQAIQVPTILHAPLRAIAQPLIGETCTTELLGPVIRWGPTCVARAASKGIGLGIVAAGAGVKVPQILKLYSAKSAEGLSYAGYALESAASATFAAYSVALEFPFSTYGESVFIVAQNAIIMAMICYYRQQPALAGLTLLAFAVAAFGLFALVPAGILKTVQSVALVVGLVAKIPPIIAVAKAGNTGALSAVTVSAYFAGSCARIFTTLAEVNDPLVLTSFLLNGSLNLVLLAQVLYYWNVPMPGSKLDEKKKQ</sequence>
<feature type="transmembrane region" description="Helical" evidence="9">
    <location>
        <begin position="81"/>
        <end position="101"/>
    </location>
</feature>
<keyword evidence="5 8" id="KW-1133">Transmembrane helix</keyword>
<keyword evidence="11" id="KW-1185">Reference proteome</keyword>
<evidence type="ECO:0000256" key="5">
    <source>
        <dbReference type="ARBA" id="ARBA00022989"/>
    </source>
</evidence>
<evidence type="ECO:0000313" key="10">
    <source>
        <dbReference type="EMBL" id="KNE62346.1"/>
    </source>
</evidence>
<dbReference type="STRING" id="578462.A0A0L0SIK6"/>
<dbReference type="Gene3D" id="1.20.1280.290">
    <property type="match status" value="2"/>
</dbReference>
<evidence type="ECO:0000256" key="8">
    <source>
        <dbReference type="PIRNR" id="PIRNR023381"/>
    </source>
</evidence>
<evidence type="ECO:0000256" key="3">
    <source>
        <dbReference type="ARBA" id="ARBA00022692"/>
    </source>
</evidence>
<name>A0A0L0SIK6_ALLM3</name>
<evidence type="ECO:0000256" key="1">
    <source>
        <dbReference type="ARBA" id="ARBA00004141"/>
    </source>
</evidence>
<dbReference type="Pfam" id="PF04193">
    <property type="entry name" value="PQ-loop"/>
    <property type="match status" value="2"/>
</dbReference>
<feature type="transmembrane region" description="Helical" evidence="9">
    <location>
        <begin position="190"/>
        <end position="212"/>
    </location>
</feature>
<protein>
    <recommendedName>
        <fullName evidence="8">Mannose-P-dolichol utilization defect 1 protein homolog</fullName>
    </recommendedName>
</protein>
<dbReference type="PIRSF" id="PIRSF023381">
    <property type="entry name" value="MannP-dilichol_defect-1p"/>
    <property type="match status" value="1"/>
</dbReference>
<feature type="transmembrane region" description="Helical" evidence="9">
    <location>
        <begin position="218"/>
        <end position="241"/>
    </location>
</feature>
<feature type="transmembrane region" description="Helical" evidence="9">
    <location>
        <begin position="113"/>
        <end position="130"/>
    </location>
</feature>
<dbReference type="SMART" id="SM00679">
    <property type="entry name" value="CTNS"/>
    <property type="match status" value="2"/>
</dbReference>
<keyword evidence="3 8" id="KW-0812">Transmembrane</keyword>